<proteinExistence type="predicted"/>
<feature type="signal peptide" evidence="1">
    <location>
        <begin position="1"/>
        <end position="21"/>
    </location>
</feature>
<protein>
    <submittedName>
        <fullName evidence="2">Uncharacterized protein</fullName>
    </submittedName>
</protein>
<dbReference type="EMBL" id="AP014936">
    <property type="protein sequence ID" value="BAU47375.1"/>
    <property type="molecule type" value="Genomic_DNA"/>
</dbReference>
<dbReference type="KEGG" id="sva:SVA_0796"/>
<accession>A0A1B4V267</accession>
<dbReference type="OrthoDB" id="5779722at2"/>
<evidence type="ECO:0000313" key="2">
    <source>
        <dbReference type="EMBL" id="BAU47375.1"/>
    </source>
</evidence>
<sequence length="209" mass="23993">MKRTRWGLAAVLLAAAGGVSAQGVSVQVDDERVRRSNDFVDKLLHLHEQALAGRSWESSERLGGYKDLPEFYREVTYRDARSGRVLSRVQRERAHPERVHGVEVYVYDGDGRLVRDYFAWYLPLYRNAPRQTHINLYTHADDLRGWRQFDGSGLRVYEKCTAGEKVLVEYWDDEISRAEDDPASVMHTPIYARCFAGLPESVAAFELLD</sequence>
<keyword evidence="3" id="KW-1185">Reference proteome</keyword>
<dbReference type="Proteomes" id="UP000218899">
    <property type="component" value="Chromosome"/>
</dbReference>
<dbReference type="AlphaFoldDB" id="A0A1B4V267"/>
<keyword evidence="1" id="KW-0732">Signal</keyword>
<dbReference type="RefSeq" id="WP_148665371.1">
    <property type="nucleotide sequence ID" value="NZ_AP014936.1"/>
</dbReference>
<name>A0A1B4V267_9GAMM</name>
<organism evidence="2 3">
    <name type="scientific">Sulfurifustis variabilis</name>
    <dbReference type="NCBI Taxonomy" id="1675686"/>
    <lineage>
        <taxon>Bacteria</taxon>
        <taxon>Pseudomonadati</taxon>
        <taxon>Pseudomonadota</taxon>
        <taxon>Gammaproteobacteria</taxon>
        <taxon>Acidiferrobacterales</taxon>
        <taxon>Acidiferrobacteraceae</taxon>
        <taxon>Sulfurifustis</taxon>
    </lineage>
</organism>
<reference evidence="2 3" key="1">
    <citation type="submission" date="2015-08" db="EMBL/GenBank/DDBJ databases">
        <title>Complete genome sequence of Sulfurifustis variabilis.</title>
        <authorList>
            <person name="Miura A."/>
            <person name="Kojima H."/>
            <person name="Fukui M."/>
        </authorList>
    </citation>
    <scope>NUCLEOTIDE SEQUENCE [LARGE SCALE GENOMIC DNA]</scope>
    <source>
        <strain evidence="3">skN76</strain>
    </source>
</reference>
<feature type="chain" id="PRO_5008571139" evidence="1">
    <location>
        <begin position="22"/>
        <end position="209"/>
    </location>
</feature>
<evidence type="ECO:0000256" key="1">
    <source>
        <dbReference type="SAM" id="SignalP"/>
    </source>
</evidence>
<evidence type="ECO:0000313" key="3">
    <source>
        <dbReference type="Proteomes" id="UP000218899"/>
    </source>
</evidence>
<gene>
    <name evidence="2" type="ORF">SVA_0796</name>
</gene>